<dbReference type="InterPro" id="IPR009057">
    <property type="entry name" value="Homeodomain-like_sf"/>
</dbReference>
<sequence>MVLTGVKEISKKQELKDIAVTLFAEKGYHLTSVQEIAKACGVSKGAFYKHFESKESLLIELVKDNHQAMFQKAQSVPQSDALPAKQVLQQRITIELKQMKQNSSIFLLLFKEFPLNEKNAVSFMMEDFRLKLLKWHKQSLREVFGESVLPNIWDVVILYEGMMKEFLSLIIFHRKELPVNRLAELIASSLEAIIHSSEKLEPVLTEDSLCGPLNQEEKMLENKMQQQLVDVENKLHTLSLKVNEKKKLVSSLNHLKEECKQEQPKLYLIEALLQYMKTKEGWHQEIVQLEETITRLFREKGED</sequence>
<feature type="coiled-coil region" evidence="4">
    <location>
        <begin position="214"/>
        <end position="241"/>
    </location>
</feature>
<dbReference type="SUPFAM" id="SSF46689">
    <property type="entry name" value="Homeodomain-like"/>
    <property type="match status" value="1"/>
</dbReference>
<evidence type="ECO:0000256" key="3">
    <source>
        <dbReference type="PROSITE-ProRule" id="PRU00335"/>
    </source>
</evidence>
<dbReference type="EMBL" id="FNFL01000001">
    <property type="protein sequence ID" value="SDJ84549.1"/>
    <property type="molecule type" value="Genomic_DNA"/>
</dbReference>
<evidence type="ECO:0000256" key="1">
    <source>
        <dbReference type="ARBA" id="ARBA00022491"/>
    </source>
</evidence>
<evidence type="ECO:0000313" key="6">
    <source>
        <dbReference type="EMBL" id="SDJ84549.1"/>
    </source>
</evidence>
<evidence type="ECO:0000259" key="5">
    <source>
        <dbReference type="PROSITE" id="PS50977"/>
    </source>
</evidence>
<dbReference type="PROSITE" id="PS01081">
    <property type="entry name" value="HTH_TETR_1"/>
    <property type="match status" value="1"/>
</dbReference>
<dbReference type="PRINTS" id="PR00455">
    <property type="entry name" value="HTHTETR"/>
</dbReference>
<dbReference type="AlphaFoldDB" id="A0A1G8X1M1"/>
<feature type="domain" description="HTH tetR-type" evidence="5">
    <location>
        <begin position="9"/>
        <end position="69"/>
    </location>
</feature>
<proteinExistence type="predicted"/>
<dbReference type="GO" id="GO:0003677">
    <property type="term" value="F:DNA binding"/>
    <property type="evidence" value="ECO:0007669"/>
    <property type="project" value="UniProtKB-UniRule"/>
</dbReference>
<accession>A0A1G8X1M1</accession>
<dbReference type="PANTHER" id="PTHR43479">
    <property type="entry name" value="ACREF/ENVCD OPERON REPRESSOR-RELATED"/>
    <property type="match status" value="1"/>
</dbReference>
<keyword evidence="2 3" id="KW-0238">DNA-binding</keyword>
<dbReference type="Gene3D" id="1.10.357.10">
    <property type="entry name" value="Tetracycline Repressor, domain 2"/>
    <property type="match status" value="1"/>
</dbReference>
<evidence type="ECO:0000256" key="2">
    <source>
        <dbReference type="ARBA" id="ARBA00023125"/>
    </source>
</evidence>
<dbReference type="OrthoDB" id="9812993at2"/>
<keyword evidence="4" id="KW-0175">Coiled coil</keyword>
<gene>
    <name evidence="6" type="ORF">SAMN05216243_1113</name>
</gene>
<protein>
    <submittedName>
        <fullName evidence="6">DNA-binding transcriptional regulator, AcrR family</fullName>
    </submittedName>
</protein>
<dbReference type="PANTHER" id="PTHR43479:SF22">
    <property type="entry name" value="TRANSCRIPTIONAL REGULATOR, TETR FAMILY"/>
    <property type="match status" value="1"/>
</dbReference>
<dbReference type="PROSITE" id="PS50977">
    <property type="entry name" value="HTH_TETR_2"/>
    <property type="match status" value="1"/>
</dbReference>
<evidence type="ECO:0000256" key="4">
    <source>
        <dbReference type="SAM" id="Coils"/>
    </source>
</evidence>
<reference evidence="6 7" key="1">
    <citation type="submission" date="2016-10" db="EMBL/GenBank/DDBJ databases">
        <authorList>
            <person name="de Groot N.N."/>
        </authorList>
    </citation>
    <scope>NUCLEOTIDE SEQUENCE [LARGE SCALE GENOMIC DNA]</scope>
    <source>
        <strain evidence="6 7">CGMCC 1.6502</strain>
    </source>
</reference>
<feature type="DNA-binding region" description="H-T-H motif" evidence="3">
    <location>
        <begin position="32"/>
        <end position="51"/>
    </location>
</feature>
<dbReference type="InterPro" id="IPR023772">
    <property type="entry name" value="DNA-bd_HTH_TetR-type_CS"/>
</dbReference>
<keyword evidence="7" id="KW-1185">Reference proteome</keyword>
<dbReference type="Pfam" id="PF00440">
    <property type="entry name" value="TetR_N"/>
    <property type="match status" value="1"/>
</dbReference>
<organism evidence="6 7">
    <name type="scientific">Sediminibacillus albus</name>
    <dbReference type="NCBI Taxonomy" id="407036"/>
    <lineage>
        <taxon>Bacteria</taxon>
        <taxon>Bacillati</taxon>
        <taxon>Bacillota</taxon>
        <taxon>Bacilli</taxon>
        <taxon>Bacillales</taxon>
        <taxon>Bacillaceae</taxon>
        <taxon>Sediminibacillus</taxon>
    </lineage>
</organism>
<dbReference type="InterPro" id="IPR050624">
    <property type="entry name" value="HTH-type_Tx_Regulator"/>
</dbReference>
<dbReference type="Proteomes" id="UP000198694">
    <property type="component" value="Unassembled WGS sequence"/>
</dbReference>
<name>A0A1G8X1M1_9BACI</name>
<keyword evidence="1" id="KW-0678">Repressor</keyword>
<evidence type="ECO:0000313" key="7">
    <source>
        <dbReference type="Proteomes" id="UP000198694"/>
    </source>
</evidence>
<dbReference type="InterPro" id="IPR001647">
    <property type="entry name" value="HTH_TetR"/>
</dbReference>
<dbReference type="STRING" id="407036.SAMN05216243_1113"/>